<organism evidence="2 3">
    <name type="scientific">Lepidopterella palustris CBS 459.81</name>
    <dbReference type="NCBI Taxonomy" id="1314670"/>
    <lineage>
        <taxon>Eukaryota</taxon>
        <taxon>Fungi</taxon>
        <taxon>Dikarya</taxon>
        <taxon>Ascomycota</taxon>
        <taxon>Pezizomycotina</taxon>
        <taxon>Dothideomycetes</taxon>
        <taxon>Pleosporomycetidae</taxon>
        <taxon>Mytilinidiales</taxon>
        <taxon>Argynnaceae</taxon>
        <taxon>Lepidopterella</taxon>
    </lineage>
</organism>
<name>A0A8E2DZS2_9PEZI</name>
<dbReference type="OrthoDB" id="3434684at2759"/>
<evidence type="ECO:0000256" key="1">
    <source>
        <dbReference type="SAM" id="Coils"/>
    </source>
</evidence>
<gene>
    <name evidence="2" type="ORF">K432DRAFT_469141</name>
</gene>
<feature type="coiled-coil region" evidence="1">
    <location>
        <begin position="26"/>
        <end position="53"/>
    </location>
</feature>
<dbReference type="Proteomes" id="UP000250266">
    <property type="component" value="Unassembled WGS sequence"/>
</dbReference>
<evidence type="ECO:0000313" key="3">
    <source>
        <dbReference type="Proteomes" id="UP000250266"/>
    </source>
</evidence>
<reference evidence="2 3" key="1">
    <citation type="journal article" date="2016" name="Nat. Commun.">
        <title>Ectomycorrhizal ecology is imprinted in the genome of the dominant symbiotic fungus Cenococcum geophilum.</title>
        <authorList>
            <consortium name="DOE Joint Genome Institute"/>
            <person name="Peter M."/>
            <person name="Kohler A."/>
            <person name="Ohm R.A."/>
            <person name="Kuo A."/>
            <person name="Krutzmann J."/>
            <person name="Morin E."/>
            <person name="Arend M."/>
            <person name="Barry K.W."/>
            <person name="Binder M."/>
            <person name="Choi C."/>
            <person name="Clum A."/>
            <person name="Copeland A."/>
            <person name="Grisel N."/>
            <person name="Haridas S."/>
            <person name="Kipfer T."/>
            <person name="LaButti K."/>
            <person name="Lindquist E."/>
            <person name="Lipzen A."/>
            <person name="Maire R."/>
            <person name="Meier B."/>
            <person name="Mihaltcheva S."/>
            <person name="Molinier V."/>
            <person name="Murat C."/>
            <person name="Poggeler S."/>
            <person name="Quandt C.A."/>
            <person name="Sperisen C."/>
            <person name="Tritt A."/>
            <person name="Tisserant E."/>
            <person name="Crous P.W."/>
            <person name="Henrissat B."/>
            <person name="Nehls U."/>
            <person name="Egli S."/>
            <person name="Spatafora J.W."/>
            <person name="Grigoriev I.V."/>
            <person name="Martin F.M."/>
        </authorList>
    </citation>
    <scope>NUCLEOTIDE SEQUENCE [LARGE SCALE GENOMIC DNA]</scope>
    <source>
        <strain evidence="2 3">CBS 459.81</strain>
    </source>
</reference>
<protein>
    <submittedName>
        <fullName evidence="2">Uncharacterized protein</fullName>
    </submittedName>
</protein>
<dbReference type="AlphaFoldDB" id="A0A8E2DZS2"/>
<dbReference type="EMBL" id="KV745453">
    <property type="protein sequence ID" value="OCK74563.1"/>
    <property type="molecule type" value="Genomic_DNA"/>
</dbReference>
<accession>A0A8E2DZS2</accession>
<keyword evidence="3" id="KW-1185">Reference proteome</keyword>
<evidence type="ECO:0000313" key="2">
    <source>
        <dbReference type="EMBL" id="OCK74563.1"/>
    </source>
</evidence>
<sequence>MAENTLLACDDPTIISLFQALDNFQKNEQAKLTEKLKKERKALRREIKYYRKTWFATISLLYTGFNDLLKIRTALEQFDEQEKLANQEWLRFWKISAEPSQHIKYKLMGWV</sequence>
<proteinExistence type="predicted"/>
<keyword evidence="1" id="KW-0175">Coiled coil</keyword>